<protein>
    <submittedName>
        <fullName evidence="3">DUF6223 family protein</fullName>
    </submittedName>
</protein>
<evidence type="ECO:0000256" key="2">
    <source>
        <dbReference type="SAM" id="Phobius"/>
    </source>
</evidence>
<keyword evidence="2" id="KW-0812">Transmembrane</keyword>
<dbReference type="RefSeq" id="WP_189768128.1">
    <property type="nucleotide sequence ID" value="NZ_BMVY01000001.1"/>
</dbReference>
<feature type="transmembrane region" description="Helical" evidence="2">
    <location>
        <begin position="25"/>
        <end position="45"/>
    </location>
</feature>
<organism evidence="3 4">
    <name type="scientific">Streptomyces tauricus</name>
    <dbReference type="NCBI Taxonomy" id="68274"/>
    <lineage>
        <taxon>Bacteria</taxon>
        <taxon>Bacillati</taxon>
        <taxon>Actinomycetota</taxon>
        <taxon>Actinomycetes</taxon>
        <taxon>Kitasatosporales</taxon>
        <taxon>Streptomycetaceae</taxon>
        <taxon>Streptomyces</taxon>
        <taxon>Streptomyces aurantiacus group</taxon>
    </lineage>
</organism>
<dbReference type="Proteomes" id="UP001432166">
    <property type="component" value="Chromosome"/>
</dbReference>
<dbReference type="Pfam" id="PF19733">
    <property type="entry name" value="DUF6223"/>
    <property type="match status" value="1"/>
</dbReference>
<keyword evidence="2" id="KW-1133">Transmembrane helix</keyword>
<name>A0ABZ1J9R8_9ACTN</name>
<accession>A0ABZ1J9R8</accession>
<keyword evidence="4" id="KW-1185">Reference proteome</keyword>
<gene>
    <name evidence="3" type="ORF">OG288_01785</name>
</gene>
<dbReference type="EMBL" id="CP108133">
    <property type="protein sequence ID" value="WTP47153.1"/>
    <property type="molecule type" value="Genomic_DNA"/>
</dbReference>
<feature type="region of interest" description="Disordered" evidence="1">
    <location>
        <begin position="112"/>
        <end position="134"/>
    </location>
</feature>
<reference evidence="3" key="1">
    <citation type="submission" date="2022-10" db="EMBL/GenBank/DDBJ databases">
        <title>The complete genomes of actinobacterial strains from the NBC collection.</title>
        <authorList>
            <person name="Joergensen T.S."/>
            <person name="Alvarez Arevalo M."/>
            <person name="Sterndorff E.B."/>
            <person name="Faurdal D."/>
            <person name="Vuksanovic O."/>
            <person name="Mourched A.-S."/>
            <person name="Charusanti P."/>
            <person name="Shaw S."/>
            <person name="Blin K."/>
            <person name="Weber T."/>
        </authorList>
    </citation>
    <scope>NUCLEOTIDE SEQUENCE</scope>
    <source>
        <strain evidence="3">NBC_00189</strain>
    </source>
</reference>
<evidence type="ECO:0000256" key="1">
    <source>
        <dbReference type="SAM" id="MobiDB-lite"/>
    </source>
</evidence>
<feature type="transmembrane region" description="Helical" evidence="2">
    <location>
        <begin position="57"/>
        <end position="76"/>
    </location>
</feature>
<feature type="transmembrane region" description="Helical" evidence="2">
    <location>
        <begin position="88"/>
        <end position="105"/>
    </location>
</feature>
<evidence type="ECO:0000313" key="3">
    <source>
        <dbReference type="EMBL" id="WTP47153.1"/>
    </source>
</evidence>
<keyword evidence="2" id="KW-0472">Membrane</keyword>
<proteinExistence type="predicted"/>
<sequence>MRATDVLTVAAEGGVIGDGRTGANLALGVGLLGVAIGWLALARVAGRISTGSARIGAMSAMAAGVVGIVLAALHLATSSGGPGTGNGMVGAVAALPLGLTAMAIGRRALTRSRSRSTELSDERAVHERGSGSVS</sequence>
<feature type="compositionally biased region" description="Basic and acidic residues" evidence="1">
    <location>
        <begin position="115"/>
        <end position="134"/>
    </location>
</feature>
<dbReference type="InterPro" id="IPR045770">
    <property type="entry name" value="DUF6223"/>
</dbReference>
<evidence type="ECO:0000313" key="4">
    <source>
        <dbReference type="Proteomes" id="UP001432166"/>
    </source>
</evidence>